<dbReference type="GO" id="GO:0005730">
    <property type="term" value="C:nucleolus"/>
    <property type="evidence" value="ECO:0007669"/>
    <property type="project" value="UniProtKB-SubCell"/>
</dbReference>
<evidence type="ECO:0000313" key="4">
    <source>
        <dbReference type="EMBL" id="NDJ97792.1"/>
    </source>
</evidence>
<evidence type="ECO:0000256" key="3">
    <source>
        <dbReference type="SAM" id="MobiDB-lite"/>
    </source>
</evidence>
<dbReference type="GO" id="GO:0019843">
    <property type="term" value="F:rRNA binding"/>
    <property type="evidence" value="ECO:0007669"/>
    <property type="project" value="InterPro"/>
</dbReference>
<dbReference type="GO" id="GO:0000027">
    <property type="term" value="P:ribosomal large subunit assembly"/>
    <property type="evidence" value="ECO:0007669"/>
    <property type="project" value="InterPro"/>
</dbReference>
<dbReference type="PANTHER" id="PTHR12728">
    <property type="entry name" value="BRIX DOMAIN CONTAINING PROTEIN"/>
    <property type="match status" value="1"/>
</dbReference>
<organism evidence="4">
    <name type="scientific">Myxobolus squamalis</name>
    <name type="common">Myxosporean</name>
    <dbReference type="NCBI Taxonomy" id="59785"/>
    <lineage>
        <taxon>Eukaryota</taxon>
        <taxon>Metazoa</taxon>
        <taxon>Cnidaria</taxon>
        <taxon>Myxozoa</taxon>
        <taxon>Myxosporea</taxon>
        <taxon>Bivalvulida</taxon>
        <taxon>Platysporina</taxon>
        <taxon>Myxobolidae</taxon>
        <taxon>Myxobolus</taxon>
    </lineage>
</organism>
<feature type="compositionally biased region" description="Basic and acidic residues" evidence="3">
    <location>
        <begin position="95"/>
        <end position="105"/>
    </location>
</feature>
<dbReference type="InterPro" id="IPR039770">
    <property type="entry name" value="Rpf2"/>
</dbReference>
<dbReference type="EMBL" id="GHBR01003625">
    <property type="protein sequence ID" value="NDJ97792.1"/>
    <property type="molecule type" value="Transcribed_RNA"/>
</dbReference>
<evidence type="ECO:0000256" key="2">
    <source>
        <dbReference type="ARBA" id="ARBA00023242"/>
    </source>
</evidence>
<evidence type="ECO:0000256" key="1">
    <source>
        <dbReference type="ARBA" id="ARBA00004604"/>
    </source>
</evidence>
<comment type="subcellular location">
    <subcellularLocation>
        <location evidence="1">Nucleus</location>
        <location evidence="1">Nucleolus</location>
    </subcellularLocation>
</comment>
<proteinExistence type="predicted"/>
<keyword evidence="2" id="KW-0539">Nucleus</keyword>
<sequence length="105" mass="12335">MRGYRSVSFESGTQESAKFNCIGPNVDLEVRRIQAPELRTFQHACKKTRKIHEPKRIKNVNFDDIGAKMGTVHMEKQDFKKLKTSRPKALKRKFMSQDRERKNLL</sequence>
<reference evidence="4" key="1">
    <citation type="submission" date="2018-11" db="EMBL/GenBank/DDBJ databases">
        <title>Myxobolus squamalis genome and transcriptome.</title>
        <authorList>
            <person name="Yahalomi D."/>
            <person name="Atkinson S.D."/>
            <person name="Neuhof M."/>
            <person name="Chang E.S."/>
            <person name="Philippe H."/>
            <person name="Cartwright P."/>
            <person name="Bartholomew J.L."/>
            <person name="Huchon D."/>
        </authorList>
    </citation>
    <scope>NUCLEOTIDE SEQUENCE</scope>
    <source>
        <strain evidence="4">71B08</strain>
        <tissue evidence="4">Whole</tissue>
    </source>
</reference>
<name>A0A6B2G2M7_MYXSQ</name>
<accession>A0A6B2G2M7</accession>
<dbReference type="GO" id="GO:0000463">
    <property type="term" value="P:maturation of LSU-rRNA from tricistronic rRNA transcript (SSU-rRNA, 5.8S rRNA, LSU-rRNA)"/>
    <property type="evidence" value="ECO:0007669"/>
    <property type="project" value="TreeGrafter"/>
</dbReference>
<dbReference type="AlphaFoldDB" id="A0A6B2G2M7"/>
<dbReference type="PANTHER" id="PTHR12728:SF0">
    <property type="entry name" value="RIBOSOME PRODUCTION FACTOR 2 HOMOLOG"/>
    <property type="match status" value="1"/>
</dbReference>
<protein>
    <submittedName>
        <fullName evidence="4">Ribosome production factor 2 homolog (Trinotate prediction)</fullName>
    </submittedName>
</protein>
<feature type="region of interest" description="Disordered" evidence="3">
    <location>
        <begin position="77"/>
        <end position="105"/>
    </location>
</feature>
<feature type="compositionally biased region" description="Basic residues" evidence="3">
    <location>
        <begin position="82"/>
        <end position="94"/>
    </location>
</feature>